<dbReference type="Gene3D" id="1.10.10.60">
    <property type="entry name" value="Homeodomain-like"/>
    <property type="match status" value="1"/>
</dbReference>
<evidence type="ECO:0000256" key="5">
    <source>
        <dbReference type="SAM" id="MobiDB-lite"/>
    </source>
</evidence>
<evidence type="ECO:0000256" key="1">
    <source>
        <dbReference type="ARBA" id="ARBA00023015"/>
    </source>
</evidence>
<evidence type="ECO:0000313" key="10">
    <source>
        <dbReference type="Proteomes" id="UP000794436"/>
    </source>
</evidence>
<dbReference type="InterPro" id="IPR006447">
    <property type="entry name" value="Myb_dom_plants"/>
</dbReference>
<name>A0A8K1CL02_PYTOL</name>
<keyword evidence="10" id="KW-1185">Reference proteome</keyword>
<keyword evidence="4" id="KW-0539">Nucleus</keyword>
<reference evidence="9" key="1">
    <citation type="submission" date="2019-03" db="EMBL/GenBank/DDBJ databases">
        <title>Long read genome sequence of the mycoparasitic Pythium oligandrum ATCC 38472 isolated from sugarbeet rhizosphere.</title>
        <authorList>
            <person name="Gaulin E."/>
        </authorList>
    </citation>
    <scope>NUCLEOTIDE SEQUENCE</scope>
    <source>
        <strain evidence="9">ATCC 38472_TT</strain>
    </source>
</reference>
<comment type="caution">
    <text evidence="9">The sequence shown here is derived from an EMBL/GenBank/DDBJ whole genome shotgun (WGS) entry which is preliminary data.</text>
</comment>
<keyword evidence="2" id="KW-0238">DNA-binding</keyword>
<sequence length="197" mass="22619">MPTNTHDSRAGLPWTNDEHDRFLRALELFPRGPWKSIAEHVGTRTTRQTMTHAQKYRQKMERQQKRKRKDAQMSSNKRRGFKPAIARKSMMDVAITTDYEPVSPTSVETHDVAPRPYKISDDTWHEASMMSFPSFVNMLHEPVDTCQSSAPATAIETELMSLFQPPQVSPSHLETPWALEETCDLLSESDWSLIFSV</sequence>
<proteinExistence type="predicted"/>
<dbReference type="AlphaFoldDB" id="A0A8K1CL02"/>
<gene>
    <name evidence="9" type="ORF">Poli38472_008096</name>
</gene>
<dbReference type="InterPro" id="IPR017930">
    <property type="entry name" value="Myb_dom"/>
</dbReference>
<evidence type="ECO:0000256" key="3">
    <source>
        <dbReference type="ARBA" id="ARBA00023163"/>
    </source>
</evidence>
<organism evidence="9 10">
    <name type="scientific">Pythium oligandrum</name>
    <name type="common">Mycoparasitic fungus</name>
    <dbReference type="NCBI Taxonomy" id="41045"/>
    <lineage>
        <taxon>Eukaryota</taxon>
        <taxon>Sar</taxon>
        <taxon>Stramenopiles</taxon>
        <taxon>Oomycota</taxon>
        <taxon>Peronosporomycetes</taxon>
        <taxon>Pythiales</taxon>
        <taxon>Pythiaceae</taxon>
        <taxon>Pythium</taxon>
    </lineage>
</organism>
<dbReference type="SMART" id="SM00717">
    <property type="entry name" value="SANT"/>
    <property type="match status" value="1"/>
</dbReference>
<evidence type="ECO:0000256" key="4">
    <source>
        <dbReference type="ARBA" id="ARBA00023242"/>
    </source>
</evidence>
<feature type="domain" description="HTH myb-type" evidence="8">
    <location>
        <begin position="6"/>
        <end position="61"/>
    </location>
</feature>
<dbReference type="Proteomes" id="UP000794436">
    <property type="component" value="Unassembled WGS sequence"/>
</dbReference>
<dbReference type="GO" id="GO:0003677">
    <property type="term" value="F:DNA binding"/>
    <property type="evidence" value="ECO:0007669"/>
    <property type="project" value="UniProtKB-KW"/>
</dbReference>
<evidence type="ECO:0000313" key="9">
    <source>
        <dbReference type="EMBL" id="TMW65454.1"/>
    </source>
</evidence>
<evidence type="ECO:0000259" key="6">
    <source>
        <dbReference type="PROSITE" id="PS50090"/>
    </source>
</evidence>
<dbReference type="InterPro" id="IPR017884">
    <property type="entry name" value="SANT_dom"/>
</dbReference>
<dbReference type="InterPro" id="IPR001005">
    <property type="entry name" value="SANT/Myb"/>
</dbReference>
<dbReference type="PROSITE" id="PS50090">
    <property type="entry name" value="MYB_LIKE"/>
    <property type="match status" value="1"/>
</dbReference>
<dbReference type="OrthoDB" id="118550at2759"/>
<feature type="domain" description="SANT" evidence="7">
    <location>
        <begin position="9"/>
        <end position="48"/>
    </location>
</feature>
<protein>
    <submittedName>
        <fullName evidence="9">Uncharacterized protein</fullName>
    </submittedName>
</protein>
<evidence type="ECO:0000259" key="7">
    <source>
        <dbReference type="PROSITE" id="PS51293"/>
    </source>
</evidence>
<keyword evidence="3" id="KW-0804">Transcription</keyword>
<accession>A0A8K1CL02</accession>
<dbReference type="PANTHER" id="PTHR12802">
    <property type="entry name" value="SWI/SNF COMPLEX-RELATED"/>
    <property type="match status" value="1"/>
</dbReference>
<dbReference type="PROSITE" id="PS51294">
    <property type="entry name" value="HTH_MYB"/>
    <property type="match status" value="1"/>
</dbReference>
<dbReference type="NCBIfam" id="TIGR01557">
    <property type="entry name" value="myb_SHAQKYF"/>
    <property type="match status" value="1"/>
</dbReference>
<feature type="compositionally biased region" description="Polar residues" evidence="5">
    <location>
        <begin position="43"/>
        <end position="52"/>
    </location>
</feature>
<dbReference type="Pfam" id="PF00249">
    <property type="entry name" value="Myb_DNA-binding"/>
    <property type="match status" value="1"/>
</dbReference>
<dbReference type="PROSITE" id="PS51293">
    <property type="entry name" value="SANT"/>
    <property type="match status" value="1"/>
</dbReference>
<dbReference type="PANTHER" id="PTHR12802:SF155">
    <property type="entry name" value="DEUBIQUITINASE MYSM1"/>
    <property type="match status" value="1"/>
</dbReference>
<evidence type="ECO:0000256" key="2">
    <source>
        <dbReference type="ARBA" id="ARBA00023125"/>
    </source>
</evidence>
<feature type="region of interest" description="Disordered" evidence="5">
    <location>
        <begin position="43"/>
        <end position="81"/>
    </location>
</feature>
<feature type="domain" description="Myb-like" evidence="6">
    <location>
        <begin position="13"/>
        <end position="57"/>
    </location>
</feature>
<dbReference type="EMBL" id="SPLM01000037">
    <property type="protein sequence ID" value="TMW65454.1"/>
    <property type="molecule type" value="Genomic_DNA"/>
</dbReference>
<dbReference type="InterPro" id="IPR009057">
    <property type="entry name" value="Homeodomain-like_sf"/>
</dbReference>
<dbReference type="SUPFAM" id="SSF46689">
    <property type="entry name" value="Homeodomain-like"/>
    <property type="match status" value="1"/>
</dbReference>
<keyword evidence="1" id="KW-0805">Transcription regulation</keyword>
<evidence type="ECO:0000259" key="8">
    <source>
        <dbReference type="PROSITE" id="PS51294"/>
    </source>
</evidence>
<dbReference type="CDD" id="cd00167">
    <property type="entry name" value="SANT"/>
    <property type="match status" value="1"/>
</dbReference>